<reference evidence="2" key="1">
    <citation type="submission" date="2020-02" db="EMBL/GenBank/DDBJ databases">
        <authorList>
            <person name="Meier V. D."/>
        </authorList>
    </citation>
    <scope>NUCLEOTIDE SEQUENCE</scope>
    <source>
        <strain evidence="2">AVDCRST_MAG13</strain>
    </source>
</reference>
<proteinExistence type="predicted"/>
<evidence type="ECO:0000256" key="1">
    <source>
        <dbReference type="SAM" id="MobiDB-lite"/>
    </source>
</evidence>
<name>A0A6J4RDU0_9ACTN</name>
<organism evidence="2">
    <name type="scientific">uncultured Solirubrobacteraceae bacterium</name>
    <dbReference type="NCBI Taxonomy" id="1162706"/>
    <lineage>
        <taxon>Bacteria</taxon>
        <taxon>Bacillati</taxon>
        <taxon>Actinomycetota</taxon>
        <taxon>Thermoleophilia</taxon>
        <taxon>Solirubrobacterales</taxon>
        <taxon>Solirubrobacteraceae</taxon>
        <taxon>environmental samples</taxon>
    </lineage>
</organism>
<evidence type="ECO:0008006" key="3">
    <source>
        <dbReference type="Google" id="ProtNLM"/>
    </source>
</evidence>
<gene>
    <name evidence="2" type="ORF">AVDCRST_MAG13-251</name>
</gene>
<evidence type="ECO:0000313" key="2">
    <source>
        <dbReference type="EMBL" id="CAA9468391.1"/>
    </source>
</evidence>
<dbReference type="PANTHER" id="PTHR35446">
    <property type="entry name" value="SI:CH211-175M2.5"/>
    <property type="match status" value="1"/>
</dbReference>
<dbReference type="PANTHER" id="PTHR35446:SF2">
    <property type="entry name" value="CARBOXYMUCONOLACTONE DECARBOXYLASE-LIKE DOMAIN-CONTAINING PROTEIN"/>
    <property type="match status" value="1"/>
</dbReference>
<dbReference type="EMBL" id="CADCVO010000038">
    <property type="protein sequence ID" value="CAA9468391.1"/>
    <property type="molecule type" value="Genomic_DNA"/>
</dbReference>
<sequence length="132" mass="14243">MVHHGDAYLREGGDAALTEAVVSADLDVLPDRSRALCAYALKLTVRPWDMGAADVDALRAAGLSDRDVVDANQVVAYFNYVNRIADGLGVELEPEWPPEARRRRRYATRASVSEPDGPGAGPSPRPPDDAET</sequence>
<dbReference type="Gene3D" id="1.20.1290.10">
    <property type="entry name" value="AhpD-like"/>
    <property type="match status" value="1"/>
</dbReference>
<dbReference type="SUPFAM" id="SSF69118">
    <property type="entry name" value="AhpD-like"/>
    <property type="match status" value="1"/>
</dbReference>
<dbReference type="InterPro" id="IPR029032">
    <property type="entry name" value="AhpD-like"/>
</dbReference>
<accession>A0A6J4RDU0</accession>
<dbReference type="AlphaFoldDB" id="A0A6J4RDU0"/>
<feature type="region of interest" description="Disordered" evidence="1">
    <location>
        <begin position="98"/>
        <end position="132"/>
    </location>
</feature>
<protein>
    <recommendedName>
        <fullName evidence="3">Peroxidase</fullName>
    </recommendedName>
</protein>